<dbReference type="InterPro" id="IPR011047">
    <property type="entry name" value="Quinoprotein_ADH-like_sf"/>
</dbReference>
<dbReference type="InterPro" id="IPR036047">
    <property type="entry name" value="F-box-like_dom_sf"/>
</dbReference>
<evidence type="ECO:0000313" key="3">
    <source>
        <dbReference type="EMBL" id="CAG6736016.1"/>
    </source>
</evidence>
<dbReference type="EMBL" id="HBUF01397707">
    <property type="protein sequence ID" value="CAG6736011.1"/>
    <property type="molecule type" value="Transcribed_RNA"/>
</dbReference>
<accession>A0A8D9E0H8</accession>
<dbReference type="InterPro" id="IPR001810">
    <property type="entry name" value="F-box_dom"/>
</dbReference>
<reference evidence="3" key="1">
    <citation type="submission" date="2021-05" db="EMBL/GenBank/DDBJ databases">
        <authorList>
            <person name="Alioto T."/>
            <person name="Alioto T."/>
            <person name="Gomez Garrido J."/>
        </authorList>
    </citation>
    <scope>NUCLEOTIDE SEQUENCE</scope>
</reference>
<proteinExistence type="predicted"/>
<dbReference type="Gene3D" id="1.20.1280.50">
    <property type="match status" value="1"/>
</dbReference>
<protein>
    <recommendedName>
        <fullName evidence="2">F-box domain-containing protein</fullName>
    </recommendedName>
</protein>
<sequence length="598" mass="70123">MNSRAKSNMKLTLSTLCPEVKLLILNYLEIDELLALSVVSKSWYQFVSSDAVWHEKFRRFNVKLNPLLAPPPDSDSDSESDESPRQNRKIPATAKDKSDAQVTPAAKPMYKISKTLTAKQLREVKACKFLSVNKVKLAFFLNKTGLLFNRLSEMGDITRYSHSYVNYYWKDDEDLVWSNYDERTLFQCSIMRKLFVVDWEIPHNLWRDCCSDIPRFEENTRLKIYHIRSGSGFGYKIIHLLLCNLDEQIIDAGVHYTSFLSSERFLLCLVKNSNDSLVYESIVHVYRFSHETGQFKLTCKLDMSPETFSFAAGHVFLNDKDSTLTAIWKEIWLWDLITGKRLGKGQVSDIVSPGEKLREMFPVGARRLACLLEYHTKKYVQQKVILLDLESQRKLWETKLNCLQSFMKLHVTCQYMIVLRNKKTEDYQLSFVVYDVDTGSKLYEVPYHMEYYDFRGWFFPRRGDIMIVLSLDDGFFYYDLKNQKHLSVTFQHEQAVSADDSSSDDDEYDDYFSEERKLTLYDGPGDTLIQCLPTSKGDMAGHEMFLRLVDYRNDRSVRIARFEGLKIWQHQVGWNKHLSQLVEYYDHHICGTNVYRIW</sequence>
<name>A0A8D9E0H8_9HEMI</name>
<dbReference type="SMART" id="SM00256">
    <property type="entry name" value="FBOX"/>
    <property type="match status" value="1"/>
</dbReference>
<dbReference type="AlphaFoldDB" id="A0A8D9E0H8"/>
<feature type="region of interest" description="Disordered" evidence="1">
    <location>
        <begin position="68"/>
        <end position="104"/>
    </location>
</feature>
<evidence type="ECO:0000256" key="1">
    <source>
        <dbReference type="SAM" id="MobiDB-lite"/>
    </source>
</evidence>
<dbReference type="PROSITE" id="PS50181">
    <property type="entry name" value="FBOX"/>
    <property type="match status" value="1"/>
</dbReference>
<organism evidence="3">
    <name type="scientific">Cacopsylla melanoneura</name>
    <dbReference type="NCBI Taxonomy" id="428564"/>
    <lineage>
        <taxon>Eukaryota</taxon>
        <taxon>Metazoa</taxon>
        <taxon>Ecdysozoa</taxon>
        <taxon>Arthropoda</taxon>
        <taxon>Hexapoda</taxon>
        <taxon>Insecta</taxon>
        <taxon>Pterygota</taxon>
        <taxon>Neoptera</taxon>
        <taxon>Paraneoptera</taxon>
        <taxon>Hemiptera</taxon>
        <taxon>Sternorrhyncha</taxon>
        <taxon>Psylloidea</taxon>
        <taxon>Psyllidae</taxon>
        <taxon>Psyllinae</taxon>
        <taxon>Cacopsylla</taxon>
    </lineage>
</organism>
<dbReference type="SUPFAM" id="SSF81383">
    <property type="entry name" value="F-box domain"/>
    <property type="match status" value="1"/>
</dbReference>
<evidence type="ECO:0000259" key="2">
    <source>
        <dbReference type="PROSITE" id="PS50181"/>
    </source>
</evidence>
<feature type="domain" description="F-box" evidence="2">
    <location>
        <begin position="10"/>
        <end position="56"/>
    </location>
</feature>
<dbReference type="EMBL" id="HBUF01397710">
    <property type="protein sequence ID" value="CAG6736016.1"/>
    <property type="molecule type" value="Transcribed_RNA"/>
</dbReference>
<dbReference type="SUPFAM" id="SSF50998">
    <property type="entry name" value="Quinoprotein alcohol dehydrogenase-like"/>
    <property type="match status" value="1"/>
</dbReference>
<dbReference type="Pfam" id="PF12937">
    <property type="entry name" value="F-box-like"/>
    <property type="match status" value="1"/>
</dbReference>